<sequence length="58" mass="6706">MSILKKSSMEILNDVGLCQEKEDALFKKNCPHCYSENVKIHSYYQTKGNGELKTHIPY</sequence>
<evidence type="ECO:0000313" key="1">
    <source>
        <dbReference type="EMBL" id="UXE60304.1"/>
    </source>
</evidence>
<name>A0A977KUS5_9CYAN</name>
<dbReference type="KEGG" id="wna:KA717_32715"/>
<proteinExistence type="predicted"/>
<gene>
    <name evidence="1" type="ORF">KA717_32715</name>
</gene>
<organism evidence="1">
    <name type="scientific">Woronichinia naegeliana WA131</name>
    <dbReference type="NCBI Taxonomy" id="2824559"/>
    <lineage>
        <taxon>Bacteria</taxon>
        <taxon>Bacillati</taxon>
        <taxon>Cyanobacteriota</taxon>
        <taxon>Cyanophyceae</taxon>
        <taxon>Synechococcales</taxon>
        <taxon>Coelosphaeriaceae</taxon>
        <taxon>Woronichinia</taxon>
    </lineage>
</organism>
<reference evidence="1" key="1">
    <citation type="submission" date="2021-04" db="EMBL/GenBank/DDBJ databases">
        <title>Genome sequence of Woronichinia naegeliana from Washington state freshwater lake bloom.</title>
        <authorList>
            <person name="Dreher T.W."/>
        </authorList>
    </citation>
    <scope>NUCLEOTIDE SEQUENCE</scope>
    <source>
        <strain evidence="1">WA131</strain>
    </source>
</reference>
<dbReference type="Proteomes" id="UP001065613">
    <property type="component" value="Chromosome"/>
</dbReference>
<accession>A0A977KUS5</accession>
<protein>
    <submittedName>
        <fullName evidence="1">Uncharacterized protein</fullName>
    </submittedName>
</protein>
<dbReference type="EMBL" id="CP073041">
    <property type="protein sequence ID" value="UXE60304.1"/>
    <property type="molecule type" value="Genomic_DNA"/>
</dbReference>
<dbReference type="AlphaFoldDB" id="A0A977KUS5"/>